<feature type="region of interest" description="Disordered" evidence="1">
    <location>
        <begin position="1"/>
        <end position="20"/>
    </location>
</feature>
<keyword evidence="3" id="KW-1185">Reference proteome</keyword>
<name>A0A6P0C9Z7_9RHOB</name>
<dbReference type="Proteomes" id="UP000468591">
    <property type="component" value="Unassembled WGS sequence"/>
</dbReference>
<organism evidence="2 3">
    <name type="scientific">Sulfitobacter sediminilitoris</name>
    <dbReference type="NCBI Taxonomy" id="2698830"/>
    <lineage>
        <taxon>Bacteria</taxon>
        <taxon>Pseudomonadati</taxon>
        <taxon>Pseudomonadota</taxon>
        <taxon>Alphaproteobacteria</taxon>
        <taxon>Rhodobacterales</taxon>
        <taxon>Roseobacteraceae</taxon>
        <taxon>Sulfitobacter</taxon>
    </lineage>
</organism>
<dbReference type="RefSeq" id="WP_164352876.1">
    <property type="nucleotide sequence ID" value="NZ_JAABNT010000003.1"/>
</dbReference>
<comment type="caution">
    <text evidence="2">The sequence shown here is derived from an EMBL/GenBank/DDBJ whole genome shotgun (WGS) entry which is preliminary data.</text>
</comment>
<evidence type="ECO:0000313" key="3">
    <source>
        <dbReference type="Proteomes" id="UP000468591"/>
    </source>
</evidence>
<protein>
    <submittedName>
        <fullName evidence="2">Uncharacterized protein</fullName>
    </submittedName>
</protein>
<reference evidence="2 3" key="1">
    <citation type="submission" date="2020-01" db="EMBL/GenBank/DDBJ databases">
        <title>Sulfitobacter sediminilitoris sp. nov., isolated from a tidal flat.</title>
        <authorList>
            <person name="Park S."/>
            <person name="Yoon J.-H."/>
        </authorList>
    </citation>
    <scope>NUCLEOTIDE SEQUENCE [LARGE SCALE GENOMIC DNA]</scope>
    <source>
        <strain evidence="2 3">JBTF-M27</strain>
    </source>
</reference>
<dbReference type="AlphaFoldDB" id="A0A6P0C9Z7"/>
<accession>A0A6P0C9Z7</accession>
<proteinExistence type="predicted"/>
<dbReference type="EMBL" id="JAABNT010000003">
    <property type="protein sequence ID" value="NEK21936.1"/>
    <property type="molecule type" value="Genomic_DNA"/>
</dbReference>
<evidence type="ECO:0000313" key="2">
    <source>
        <dbReference type="EMBL" id="NEK21936.1"/>
    </source>
</evidence>
<gene>
    <name evidence="2" type="ORF">GV827_05920</name>
</gene>
<evidence type="ECO:0000256" key="1">
    <source>
        <dbReference type="SAM" id="MobiDB-lite"/>
    </source>
</evidence>
<sequence length="147" mass="16850">MADKEKEKKKKEDQMKKDKDTLDKGLKALEKVLDSNALKRIRKTFNKFESAAKTGKKVAEAGKEVSKEHQIAKKAFVEECMKKYGKDENFRGLCHAEWSKEFGPSDELSKTAKKSFTKIFAEKLPEAICKRIDSCAKELEKMEKAKK</sequence>